<dbReference type="SUPFAM" id="SSF88659">
    <property type="entry name" value="Sigma3 and sigma4 domains of RNA polymerase sigma factors"/>
    <property type="match status" value="1"/>
</dbReference>
<comment type="similarity">
    <text evidence="1">Belongs to the sigma-70 factor family. ECF subfamily.</text>
</comment>
<dbReference type="PANTHER" id="PTHR43133:SF8">
    <property type="entry name" value="RNA POLYMERASE SIGMA FACTOR HI_1459-RELATED"/>
    <property type="match status" value="1"/>
</dbReference>
<accession>A0A315XTR0</accession>
<dbReference type="RefSeq" id="WP_109727806.1">
    <property type="nucleotide sequence ID" value="NZ_CACVSX010000012.1"/>
</dbReference>
<dbReference type="Pfam" id="PF04542">
    <property type="entry name" value="Sigma70_r2"/>
    <property type="match status" value="1"/>
</dbReference>
<dbReference type="Proteomes" id="UP000245720">
    <property type="component" value="Unassembled WGS sequence"/>
</dbReference>
<name>A0A315XTR0_RUMFL</name>
<keyword evidence="5" id="KW-0804">Transcription</keyword>
<dbReference type="SUPFAM" id="SSF88946">
    <property type="entry name" value="Sigma2 domain of RNA polymerase sigma factors"/>
    <property type="match status" value="1"/>
</dbReference>
<sequence>MDNGAGSYLRYLSGDDNGLTEIIRDYNDGLVLYLNGITGNFCLAEELAEETFFKLAVKKPRFSGKSSFKTWLYSIGRNAAIDGMRRKKHISDRTVDDLYDISDERSIEQDYLREEQKISLHRAMETLNSDYRQVLYLTFFEELSNSEAAAIMRKSNRQIENLLYRAKLALRSKLEKEGFEYERL</sequence>
<keyword evidence="4" id="KW-0238">DNA-binding</keyword>
<gene>
    <name evidence="8" type="ORF">IE37_03130</name>
</gene>
<evidence type="ECO:0000256" key="3">
    <source>
        <dbReference type="ARBA" id="ARBA00023082"/>
    </source>
</evidence>
<evidence type="ECO:0000256" key="4">
    <source>
        <dbReference type="ARBA" id="ARBA00023125"/>
    </source>
</evidence>
<evidence type="ECO:0000259" key="6">
    <source>
        <dbReference type="Pfam" id="PF04542"/>
    </source>
</evidence>
<evidence type="ECO:0000313" key="9">
    <source>
        <dbReference type="Proteomes" id="UP000245720"/>
    </source>
</evidence>
<dbReference type="NCBIfam" id="TIGR02937">
    <property type="entry name" value="sigma70-ECF"/>
    <property type="match status" value="1"/>
</dbReference>
<dbReference type="Pfam" id="PF08281">
    <property type="entry name" value="Sigma70_r4_2"/>
    <property type="match status" value="1"/>
</dbReference>
<dbReference type="InterPro" id="IPR014284">
    <property type="entry name" value="RNA_pol_sigma-70_dom"/>
</dbReference>
<keyword evidence="2" id="KW-0805">Transcription regulation</keyword>
<dbReference type="PANTHER" id="PTHR43133">
    <property type="entry name" value="RNA POLYMERASE ECF-TYPE SIGMA FACTO"/>
    <property type="match status" value="1"/>
</dbReference>
<evidence type="ECO:0000259" key="7">
    <source>
        <dbReference type="Pfam" id="PF08281"/>
    </source>
</evidence>
<protein>
    <submittedName>
        <fullName evidence="8">RNA polymerase sigma-70 factor (ECF subfamily)</fullName>
    </submittedName>
</protein>
<dbReference type="InterPro" id="IPR039425">
    <property type="entry name" value="RNA_pol_sigma-70-like"/>
</dbReference>
<dbReference type="InterPro" id="IPR036388">
    <property type="entry name" value="WH-like_DNA-bd_sf"/>
</dbReference>
<reference evidence="8 9" key="1">
    <citation type="submission" date="2018-05" db="EMBL/GenBank/DDBJ databases">
        <title>The Hungate 1000. A catalogue of reference genomes from the rumen microbiome.</title>
        <authorList>
            <person name="Kelly W."/>
        </authorList>
    </citation>
    <scope>NUCLEOTIDE SEQUENCE [LARGE SCALE GENOMIC DNA]</scope>
    <source>
        <strain evidence="8 9">SAb67</strain>
    </source>
</reference>
<dbReference type="InterPro" id="IPR013249">
    <property type="entry name" value="RNA_pol_sigma70_r4_t2"/>
</dbReference>
<feature type="domain" description="RNA polymerase sigma-70 region 2" evidence="6">
    <location>
        <begin position="23"/>
        <end position="88"/>
    </location>
</feature>
<feature type="domain" description="RNA polymerase sigma factor 70 region 4 type 2" evidence="7">
    <location>
        <begin position="119"/>
        <end position="170"/>
    </location>
</feature>
<dbReference type="EMBL" id="QGDI01000015">
    <property type="protein sequence ID" value="PWJ10240.1"/>
    <property type="molecule type" value="Genomic_DNA"/>
</dbReference>
<dbReference type="Gene3D" id="1.10.10.10">
    <property type="entry name" value="Winged helix-like DNA-binding domain superfamily/Winged helix DNA-binding domain"/>
    <property type="match status" value="1"/>
</dbReference>
<dbReference type="InterPro" id="IPR013325">
    <property type="entry name" value="RNA_pol_sigma_r2"/>
</dbReference>
<evidence type="ECO:0000256" key="1">
    <source>
        <dbReference type="ARBA" id="ARBA00010641"/>
    </source>
</evidence>
<evidence type="ECO:0000313" key="8">
    <source>
        <dbReference type="EMBL" id="PWJ10240.1"/>
    </source>
</evidence>
<keyword evidence="3" id="KW-0731">Sigma factor</keyword>
<proteinExistence type="inferred from homology"/>
<dbReference type="CDD" id="cd06171">
    <property type="entry name" value="Sigma70_r4"/>
    <property type="match status" value="1"/>
</dbReference>
<organism evidence="8 9">
    <name type="scientific">Ruminococcus flavefaciens</name>
    <dbReference type="NCBI Taxonomy" id="1265"/>
    <lineage>
        <taxon>Bacteria</taxon>
        <taxon>Bacillati</taxon>
        <taxon>Bacillota</taxon>
        <taxon>Clostridia</taxon>
        <taxon>Eubacteriales</taxon>
        <taxon>Oscillospiraceae</taxon>
        <taxon>Ruminococcus</taxon>
    </lineage>
</organism>
<dbReference type="InterPro" id="IPR013324">
    <property type="entry name" value="RNA_pol_sigma_r3/r4-like"/>
</dbReference>
<dbReference type="InterPro" id="IPR007627">
    <property type="entry name" value="RNA_pol_sigma70_r2"/>
</dbReference>
<dbReference type="GO" id="GO:0006352">
    <property type="term" value="P:DNA-templated transcription initiation"/>
    <property type="evidence" value="ECO:0007669"/>
    <property type="project" value="InterPro"/>
</dbReference>
<dbReference type="GO" id="GO:0003677">
    <property type="term" value="F:DNA binding"/>
    <property type="evidence" value="ECO:0007669"/>
    <property type="project" value="UniProtKB-KW"/>
</dbReference>
<dbReference type="Gene3D" id="1.10.1740.10">
    <property type="match status" value="1"/>
</dbReference>
<dbReference type="OrthoDB" id="9784984at2"/>
<comment type="caution">
    <text evidence="8">The sequence shown here is derived from an EMBL/GenBank/DDBJ whole genome shotgun (WGS) entry which is preliminary data.</text>
</comment>
<evidence type="ECO:0000256" key="5">
    <source>
        <dbReference type="ARBA" id="ARBA00023163"/>
    </source>
</evidence>
<dbReference type="GO" id="GO:0016987">
    <property type="term" value="F:sigma factor activity"/>
    <property type="evidence" value="ECO:0007669"/>
    <property type="project" value="UniProtKB-KW"/>
</dbReference>
<evidence type="ECO:0000256" key="2">
    <source>
        <dbReference type="ARBA" id="ARBA00023015"/>
    </source>
</evidence>
<dbReference type="AlphaFoldDB" id="A0A315XTR0"/>